<name>A0A8T0TG22_PANVG</name>
<evidence type="ECO:0000256" key="1">
    <source>
        <dbReference type="SAM" id="MobiDB-lite"/>
    </source>
</evidence>
<organism evidence="2 3">
    <name type="scientific">Panicum virgatum</name>
    <name type="common">Blackwell switchgrass</name>
    <dbReference type="NCBI Taxonomy" id="38727"/>
    <lineage>
        <taxon>Eukaryota</taxon>
        <taxon>Viridiplantae</taxon>
        <taxon>Streptophyta</taxon>
        <taxon>Embryophyta</taxon>
        <taxon>Tracheophyta</taxon>
        <taxon>Spermatophyta</taxon>
        <taxon>Magnoliopsida</taxon>
        <taxon>Liliopsida</taxon>
        <taxon>Poales</taxon>
        <taxon>Poaceae</taxon>
        <taxon>PACMAD clade</taxon>
        <taxon>Panicoideae</taxon>
        <taxon>Panicodae</taxon>
        <taxon>Paniceae</taxon>
        <taxon>Panicinae</taxon>
        <taxon>Panicum</taxon>
        <taxon>Panicum sect. Hiantes</taxon>
    </lineage>
</organism>
<comment type="caution">
    <text evidence="2">The sequence shown here is derived from an EMBL/GenBank/DDBJ whole genome shotgun (WGS) entry which is preliminary data.</text>
</comment>
<accession>A0A8T0TG22</accession>
<dbReference type="EMBL" id="CM029044">
    <property type="protein sequence ID" value="KAG2608113.1"/>
    <property type="molecule type" value="Genomic_DNA"/>
</dbReference>
<proteinExistence type="predicted"/>
<gene>
    <name evidence="2" type="ORF">PVAP13_4NG285700</name>
</gene>
<dbReference type="AlphaFoldDB" id="A0A8T0TG22"/>
<protein>
    <submittedName>
        <fullName evidence="2">Uncharacterized protein</fullName>
    </submittedName>
</protein>
<sequence length="109" mass="11839">MALRLLGSKLPRALPRHLVRGLPPVAKTVPLAQAGSDSIFGRRDFSSGLPTENTQMSSSKKDPSAPGNVKPPGADEESDSSGRDVIMRFADRCFFWISTACVVFTIYTR</sequence>
<dbReference type="Proteomes" id="UP000823388">
    <property type="component" value="Chromosome 4N"/>
</dbReference>
<feature type="compositionally biased region" description="Polar residues" evidence="1">
    <location>
        <begin position="48"/>
        <end position="58"/>
    </location>
</feature>
<feature type="region of interest" description="Disordered" evidence="1">
    <location>
        <begin position="38"/>
        <end position="81"/>
    </location>
</feature>
<reference evidence="2" key="1">
    <citation type="submission" date="2020-05" db="EMBL/GenBank/DDBJ databases">
        <title>WGS assembly of Panicum virgatum.</title>
        <authorList>
            <person name="Lovell J.T."/>
            <person name="Jenkins J."/>
            <person name="Shu S."/>
            <person name="Juenger T.E."/>
            <person name="Schmutz J."/>
        </authorList>
    </citation>
    <scope>NUCLEOTIDE SEQUENCE</scope>
    <source>
        <strain evidence="2">AP13</strain>
    </source>
</reference>
<keyword evidence="3" id="KW-1185">Reference proteome</keyword>
<evidence type="ECO:0000313" key="3">
    <source>
        <dbReference type="Proteomes" id="UP000823388"/>
    </source>
</evidence>
<evidence type="ECO:0000313" key="2">
    <source>
        <dbReference type="EMBL" id="KAG2608113.1"/>
    </source>
</evidence>